<dbReference type="STRING" id="1122170.GCA_000701265_01120"/>
<dbReference type="EMBL" id="UGPB01000001">
    <property type="protein sequence ID" value="STY29183.1"/>
    <property type="molecule type" value="Genomic_DNA"/>
</dbReference>
<accession>A0A378LQW6</accession>
<dbReference type="Gene3D" id="3.40.50.300">
    <property type="entry name" value="P-loop containing nucleotide triphosphate hydrolases"/>
    <property type="match status" value="1"/>
</dbReference>
<proteinExistence type="predicted"/>
<evidence type="ECO:0000313" key="1">
    <source>
        <dbReference type="EMBL" id="STY29183.1"/>
    </source>
</evidence>
<reference evidence="1 2" key="1">
    <citation type="submission" date="2018-06" db="EMBL/GenBank/DDBJ databases">
        <authorList>
            <consortium name="Pathogen Informatics"/>
            <person name="Doyle S."/>
        </authorList>
    </citation>
    <scope>NUCLEOTIDE SEQUENCE [LARGE SCALE GENOMIC DNA]</scope>
    <source>
        <strain evidence="1 2">NCTC11532</strain>
    </source>
</reference>
<dbReference type="InterPro" id="IPR027417">
    <property type="entry name" value="P-loop_NTPase"/>
</dbReference>
<evidence type="ECO:0000313" key="2">
    <source>
        <dbReference type="Proteomes" id="UP000255297"/>
    </source>
</evidence>
<organism evidence="1 2">
    <name type="scientific">Legionella wadsworthii</name>
    <dbReference type="NCBI Taxonomy" id="28088"/>
    <lineage>
        <taxon>Bacteria</taxon>
        <taxon>Pseudomonadati</taxon>
        <taxon>Pseudomonadota</taxon>
        <taxon>Gammaproteobacteria</taxon>
        <taxon>Legionellales</taxon>
        <taxon>Legionellaceae</taxon>
        <taxon>Legionella</taxon>
    </lineage>
</organism>
<gene>
    <name evidence="1" type="ORF">NCTC11532_01366</name>
</gene>
<name>A0A378LQW6_9GAMM</name>
<dbReference type="AlphaFoldDB" id="A0A378LQW6"/>
<dbReference type="Proteomes" id="UP000255297">
    <property type="component" value="Unassembled WGS sequence"/>
</dbReference>
<sequence length="499" mass="56423">MPKGISVMKTFKMSYEGRFFVPTVELKERIRSKQEVSPEDFTIIAYSSSGVSEESIALLEKTTAAFSKDMVRNLVCLYPERLVEHEILAQLQATIKLDKNVDDEMDTFGHAFTLVQKKLEGKVFDEVVSKVGLMHISTKMDVMEFFNDLAHGKPKQLYPFSSKELDALKSFYESISGKEPWNNDTELLKAVCVQRGMALIYTQRAHSIIEPVVAETINELCEQNALQVLEYVKKDQSVAVFTTGGVASGKGSCLKLVSSVIEQYEPQAVAWNQLVHHNADRLKPFLQKPEVHPLKYSQFTYEEALLVKERVMEVIAKKSKAMGGGKFPSFLHDQTKLKPDELREANQRYGEVDIVAISTDVTSAVERAHGRGLATQRYEHTEGLLGSHQAVPGEMMKSLNQEELIGSNVSVAMFDNNSPTRELTMFATVNMQTREIIIYNEEMMTNWIKKENINPKAKPGESLYFDRPVRTIGEYFGPLIERGFEVEFPQDEAAMTFKV</sequence>
<protein>
    <submittedName>
        <fullName evidence="1">Coiled-coil protein</fullName>
    </submittedName>
</protein>
<keyword evidence="2" id="KW-1185">Reference proteome</keyword>